<evidence type="ECO:0000313" key="2">
    <source>
        <dbReference type="EMBL" id="CCA67411.1"/>
    </source>
</evidence>
<feature type="compositionally biased region" description="Polar residues" evidence="1">
    <location>
        <begin position="53"/>
        <end position="63"/>
    </location>
</feature>
<proteinExistence type="predicted"/>
<protein>
    <submittedName>
        <fullName evidence="2">Uncharacterized protein</fullName>
    </submittedName>
</protein>
<dbReference type="Proteomes" id="UP000007148">
    <property type="component" value="Unassembled WGS sequence"/>
</dbReference>
<feature type="compositionally biased region" description="Pro residues" evidence="1">
    <location>
        <begin position="22"/>
        <end position="34"/>
    </location>
</feature>
<evidence type="ECO:0000313" key="3">
    <source>
        <dbReference type="Proteomes" id="UP000007148"/>
    </source>
</evidence>
<dbReference type="InParanoid" id="G4T7V1"/>
<feature type="compositionally biased region" description="Polar residues" evidence="1">
    <location>
        <begin position="179"/>
        <end position="193"/>
    </location>
</feature>
<dbReference type="EMBL" id="CAFZ01000013">
    <property type="protein sequence ID" value="CCA67411.1"/>
    <property type="molecule type" value="Genomic_DNA"/>
</dbReference>
<dbReference type="AlphaFoldDB" id="G4T7V1"/>
<name>G4T7V1_SERID</name>
<feature type="region of interest" description="Disordered" evidence="1">
    <location>
        <begin position="109"/>
        <end position="197"/>
    </location>
</feature>
<reference evidence="2 3" key="1">
    <citation type="journal article" date="2011" name="PLoS Pathog.">
        <title>Endophytic Life Strategies Decoded by Genome and Transcriptome Analyses of the Mutualistic Root Symbiont Piriformospora indica.</title>
        <authorList>
            <person name="Zuccaro A."/>
            <person name="Lahrmann U."/>
            <person name="Guldener U."/>
            <person name="Langen G."/>
            <person name="Pfiffi S."/>
            <person name="Biedenkopf D."/>
            <person name="Wong P."/>
            <person name="Samans B."/>
            <person name="Grimm C."/>
            <person name="Basiewicz M."/>
            <person name="Murat C."/>
            <person name="Martin F."/>
            <person name="Kogel K.H."/>
        </authorList>
    </citation>
    <scope>NUCLEOTIDE SEQUENCE [LARGE SCALE GENOMIC DNA]</scope>
    <source>
        <strain evidence="2 3">DSM 11827</strain>
    </source>
</reference>
<comment type="caution">
    <text evidence="2">The sequence shown here is derived from an EMBL/GenBank/DDBJ whole genome shotgun (WGS) entry which is preliminary data.</text>
</comment>
<feature type="region of interest" description="Disordered" evidence="1">
    <location>
        <begin position="1"/>
        <end position="95"/>
    </location>
</feature>
<sequence length="262" mass="27859">MPPIRELSASPSEEAADVPIRPRLPSPLILPPDPSQASRPSIFQTRFAEGRSPSENILVSATSRRSRIRNRAADTSVTSSTHPAPRQPEGLVANSAASSNLLNLLNERNITPTMRNANRGAHPSLSRAAREASPPVQSQEEDTQANDNELRALLGLPTVNPPSPPDAESSEAAAGPSDMNGQSSGEGAMGSSSPKEEQSIQEYACPICFCPQPGLASRSVDTLCAQHVSSRLSKPPKSLLYVLMRPSQRKHAKPNVRSAAPS</sequence>
<gene>
    <name evidence="2" type="ORF">PIIN_01242</name>
</gene>
<feature type="compositionally biased region" description="Polar residues" evidence="1">
    <location>
        <begin position="73"/>
        <end position="82"/>
    </location>
</feature>
<feature type="compositionally biased region" description="Low complexity" evidence="1">
    <location>
        <begin position="166"/>
        <end position="178"/>
    </location>
</feature>
<evidence type="ECO:0000256" key="1">
    <source>
        <dbReference type="SAM" id="MobiDB-lite"/>
    </source>
</evidence>
<organism evidence="2 3">
    <name type="scientific">Serendipita indica (strain DSM 11827)</name>
    <name type="common">Root endophyte fungus</name>
    <name type="synonym">Piriformospora indica</name>
    <dbReference type="NCBI Taxonomy" id="1109443"/>
    <lineage>
        <taxon>Eukaryota</taxon>
        <taxon>Fungi</taxon>
        <taxon>Dikarya</taxon>
        <taxon>Basidiomycota</taxon>
        <taxon>Agaricomycotina</taxon>
        <taxon>Agaricomycetes</taxon>
        <taxon>Sebacinales</taxon>
        <taxon>Serendipitaceae</taxon>
        <taxon>Serendipita</taxon>
    </lineage>
</organism>
<accession>G4T7V1</accession>
<dbReference type="HOGENOM" id="CLU_1062133_0_0_1"/>
<keyword evidence="3" id="KW-1185">Reference proteome</keyword>